<gene>
    <name evidence="6" type="ORF">RBH19_08480</name>
</gene>
<evidence type="ECO:0000256" key="4">
    <source>
        <dbReference type="ARBA" id="ARBA00023014"/>
    </source>
</evidence>
<comment type="caution">
    <text evidence="6">The sequence shown here is derived from an EMBL/GenBank/DDBJ whole genome shotgun (WGS) entry which is preliminary data.</text>
</comment>
<dbReference type="RefSeq" id="WP_306728401.1">
    <property type="nucleotide sequence ID" value="NZ_JAVDDT010000004.1"/>
</dbReference>
<dbReference type="Proteomes" id="UP001239019">
    <property type="component" value="Unassembled WGS sequence"/>
</dbReference>
<keyword evidence="7" id="KW-1185">Reference proteome</keyword>
<keyword evidence="3" id="KW-0408">Iron</keyword>
<dbReference type="EMBL" id="JAVDDT010000004">
    <property type="protein sequence ID" value="MDQ2069907.1"/>
    <property type="molecule type" value="Genomic_DNA"/>
</dbReference>
<evidence type="ECO:0000256" key="2">
    <source>
        <dbReference type="ARBA" id="ARBA00022723"/>
    </source>
</evidence>
<protein>
    <submittedName>
        <fullName evidence="6">Rieske 2Fe-2S domain-containing protein</fullName>
    </submittedName>
</protein>
<dbReference type="Gene3D" id="2.102.10.10">
    <property type="entry name" value="Rieske [2Fe-2S] iron-sulphur domain"/>
    <property type="match status" value="1"/>
</dbReference>
<accession>A0ABU0W799</accession>
<sequence>MAEREITVCTLAEIADPGAKEFEYDTGDGREYGFVVCRDGQVTAFVNSCPHTGASLNWGPDRFLTKAGDMIMCGVHGAIFRPHDGHCTQGPCEGQALTALPCRVTDGEVRVTVEG</sequence>
<organism evidence="6 7">
    <name type="scientific">Natronospira bacteriovora</name>
    <dbReference type="NCBI Taxonomy" id="3069753"/>
    <lineage>
        <taxon>Bacteria</taxon>
        <taxon>Pseudomonadati</taxon>
        <taxon>Pseudomonadota</taxon>
        <taxon>Gammaproteobacteria</taxon>
        <taxon>Natronospirales</taxon>
        <taxon>Natronospiraceae</taxon>
        <taxon>Natronospira</taxon>
    </lineage>
</organism>
<evidence type="ECO:0000313" key="7">
    <source>
        <dbReference type="Proteomes" id="UP001239019"/>
    </source>
</evidence>
<dbReference type="Pfam" id="PF00355">
    <property type="entry name" value="Rieske"/>
    <property type="match status" value="1"/>
</dbReference>
<dbReference type="PROSITE" id="PS51296">
    <property type="entry name" value="RIESKE"/>
    <property type="match status" value="1"/>
</dbReference>
<evidence type="ECO:0000256" key="3">
    <source>
        <dbReference type="ARBA" id="ARBA00023004"/>
    </source>
</evidence>
<dbReference type="InterPro" id="IPR017941">
    <property type="entry name" value="Rieske_2Fe-2S"/>
</dbReference>
<proteinExistence type="predicted"/>
<dbReference type="PANTHER" id="PTHR40261">
    <property type="match status" value="1"/>
</dbReference>
<keyword evidence="1" id="KW-0001">2Fe-2S</keyword>
<dbReference type="InterPro" id="IPR036922">
    <property type="entry name" value="Rieske_2Fe-2S_sf"/>
</dbReference>
<evidence type="ECO:0000256" key="1">
    <source>
        <dbReference type="ARBA" id="ARBA00022714"/>
    </source>
</evidence>
<keyword evidence="2" id="KW-0479">Metal-binding</keyword>
<evidence type="ECO:0000259" key="5">
    <source>
        <dbReference type="PROSITE" id="PS51296"/>
    </source>
</evidence>
<dbReference type="PANTHER" id="PTHR40261:SF1">
    <property type="entry name" value="RIESKE DOMAIN-CONTAINING PROTEIN"/>
    <property type="match status" value="1"/>
</dbReference>
<feature type="domain" description="Rieske" evidence="5">
    <location>
        <begin position="6"/>
        <end position="111"/>
    </location>
</feature>
<dbReference type="CDD" id="cd03467">
    <property type="entry name" value="Rieske"/>
    <property type="match status" value="1"/>
</dbReference>
<dbReference type="SUPFAM" id="SSF50022">
    <property type="entry name" value="ISP domain"/>
    <property type="match status" value="1"/>
</dbReference>
<reference evidence="6 7" key="1">
    <citation type="submission" date="2023-08" db="EMBL/GenBank/DDBJ databases">
        <title>Whole-genome sequencing of halo(alkali)philic microorganisms from hypersaline lakes.</title>
        <authorList>
            <person name="Sorokin D.Y."/>
            <person name="Abbas B."/>
            <person name="Merkel A.Y."/>
        </authorList>
    </citation>
    <scope>NUCLEOTIDE SEQUENCE [LARGE SCALE GENOMIC DNA]</scope>
    <source>
        <strain evidence="6 7">AB-CW4</strain>
    </source>
</reference>
<name>A0ABU0W799_9GAMM</name>
<keyword evidence="4" id="KW-0411">Iron-sulfur</keyword>
<evidence type="ECO:0000313" key="6">
    <source>
        <dbReference type="EMBL" id="MDQ2069907.1"/>
    </source>
</evidence>